<organism evidence="6 7">
    <name type="scientific">Candidatus Scatenecus faecavium</name>
    <dbReference type="NCBI Taxonomy" id="2840915"/>
    <lineage>
        <taxon>Bacteria</taxon>
        <taxon>Candidatus Scatenecus</taxon>
    </lineage>
</organism>
<keyword evidence="1" id="KW-0805">Transcription regulation</keyword>
<evidence type="ECO:0000256" key="3">
    <source>
        <dbReference type="ARBA" id="ARBA00023125"/>
    </source>
</evidence>
<sequence length="301" mass="34009">MSKNAPVRMKKVKSNPAKNEVLMYGNGEFTDYLREISSYPVLSLAQERELAKRAKEGDGEAKKQLVQSNLRIVVTIAKKVIHSSGIPLVDLIQEGNLGLMIAAEKFNYKLGYKFSTYAGWWIKQSMFKAISEQSHCMKIPVYIQETLSKFSKVKSQMEKQYNCQVKNQEVAKKMNIEPDKIETFLSAYTKTISIESGLERADGKELNVADILEDKKACVSTNVEYENLKNDIAIVISTLKEREQEVVKMRYGLGNAAKLTLEEIGNIYGVTKECIRQTELRALQKLRLSGLSQDLLSSYIG</sequence>
<dbReference type="Pfam" id="PF04542">
    <property type="entry name" value="Sigma70_r2"/>
    <property type="match status" value="1"/>
</dbReference>
<proteinExistence type="predicted"/>
<evidence type="ECO:0000313" key="6">
    <source>
        <dbReference type="EMBL" id="HIS82991.1"/>
    </source>
</evidence>
<dbReference type="GO" id="GO:0006352">
    <property type="term" value="P:DNA-templated transcription initiation"/>
    <property type="evidence" value="ECO:0007669"/>
    <property type="project" value="InterPro"/>
</dbReference>
<gene>
    <name evidence="6" type="ORF">IAD41_05225</name>
</gene>
<dbReference type="Pfam" id="PF04545">
    <property type="entry name" value="Sigma70_r4"/>
    <property type="match status" value="1"/>
</dbReference>
<evidence type="ECO:0000256" key="1">
    <source>
        <dbReference type="ARBA" id="ARBA00023015"/>
    </source>
</evidence>
<dbReference type="InterPro" id="IPR014284">
    <property type="entry name" value="RNA_pol_sigma-70_dom"/>
</dbReference>
<dbReference type="PRINTS" id="PR00046">
    <property type="entry name" value="SIGMA70FCT"/>
</dbReference>
<evidence type="ECO:0000259" key="5">
    <source>
        <dbReference type="PROSITE" id="PS00715"/>
    </source>
</evidence>
<dbReference type="InterPro" id="IPR013325">
    <property type="entry name" value="RNA_pol_sigma_r2"/>
</dbReference>
<dbReference type="InterPro" id="IPR007624">
    <property type="entry name" value="RNA_pol_sigma70_r3"/>
</dbReference>
<dbReference type="GO" id="GO:0016987">
    <property type="term" value="F:sigma factor activity"/>
    <property type="evidence" value="ECO:0007669"/>
    <property type="project" value="UniProtKB-KW"/>
</dbReference>
<evidence type="ECO:0000256" key="2">
    <source>
        <dbReference type="ARBA" id="ARBA00023082"/>
    </source>
</evidence>
<dbReference type="InterPro" id="IPR036388">
    <property type="entry name" value="WH-like_DNA-bd_sf"/>
</dbReference>
<keyword evidence="4" id="KW-0804">Transcription</keyword>
<dbReference type="SUPFAM" id="SSF88946">
    <property type="entry name" value="Sigma2 domain of RNA polymerase sigma factors"/>
    <property type="match status" value="1"/>
</dbReference>
<dbReference type="InterPro" id="IPR007627">
    <property type="entry name" value="RNA_pol_sigma70_r2"/>
</dbReference>
<dbReference type="EMBL" id="DVJO01000112">
    <property type="protein sequence ID" value="HIS82991.1"/>
    <property type="molecule type" value="Genomic_DNA"/>
</dbReference>
<dbReference type="NCBIfam" id="TIGR02937">
    <property type="entry name" value="sigma70-ECF"/>
    <property type="match status" value="1"/>
</dbReference>
<dbReference type="InterPro" id="IPR009042">
    <property type="entry name" value="RNA_pol_sigma70_r1_2"/>
</dbReference>
<protein>
    <submittedName>
        <fullName evidence="6">RNA polymerase sigma factor RpoD/SigA</fullName>
    </submittedName>
</protein>
<dbReference type="SUPFAM" id="SSF88659">
    <property type="entry name" value="Sigma3 and sigma4 domains of RNA polymerase sigma factors"/>
    <property type="match status" value="2"/>
</dbReference>
<dbReference type="CDD" id="cd06171">
    <property type="entry name" value="Sigma70_r4"/>
    <property type="match status" value="1"/>
</dbReference>
<dbReference type="PANTHER" id="PTHR30603:SF47">
    <property type="entry name" value="RNA POLYMERASE SIGMA FACTOR SIGD, CHLOROPLASTIC"/>
    <property type="match status" value="1"/>
</dbReference>
<dbReference type="InterPro" id="IPR050239">
    <property type="entry name" value="Sigma-70_RNA_pol_init_factors"/>
</dbReference>
<dbReference type="Pfam" id="PF00140">
    <property type="entry name" value="Sigma70_r1_2"/>
    <property type="match status" value="1"/>
</dbReference>
<keyword evidence="2" id="KW-0731">Sigma factor</keyword>
<dbReference type="Gene3D" id="1.10.10.10">
    <property type="entry name" value="Winged helix-like DNA-binding domain superfamily/Winged helix DNA-binding domain"/>
    <property type="match status" value="2"/>
</dbReference>
<dbReference type="GO" id="GO:0003677">
    <property type="term" value="F:DNA binding"/>
    <property type="evidence" value="ECO:0007669"/>
    <property type="project" value="UniProtKB-KW"/>
</dbReference>
<dbReference type="AlphaFoldDB" id="A0A9D1FX01"/>
<accession>A0A9D1FX01</accession>
<dbReference type="PROSITE" id="PS00715">
    <property type="entry name" value="SIGMA70_1"/>
    <property type="match status" value="1"/>
</dbReference>
<evidence type="ECO:0000256" key="4">
    <source>
        <dbReference type="ARBA" id="ARBA00023163"/>
    </source>
</evidence>
<reference evidence="6" key="1">
    <citation type="submission" date="2020-10" db="EMBL/GenBank/DDBJ databases">
        <authorList>
            <person name="Gilroy R."/>
        </authorList>
    </citation>
    <scope>NUCLEOTIDE SEQUENCE</scope>
    <source>
        <strain evidence="6">CHK152-2994</strain>
    </source>
</reference>
<dbReference type="PIRSF" id="PIRSF000770">
    <property type="entry name" value="RNA_pol_sigma-SigE/K"/>
    <property type="match status" value="1"/>
</dbReference>
<comment type="caution">
    <text evidence="6">The sequence shown here is derived from an EMBL/GenBank/DDBJ whole genome shotgun (WGS) entry which is preliminary data.</text>
</comment>
<reference evidence="6" key="2">
    <citation type="journal article" date="2021" name="PeerJ">
        <title>Extensive microbial diversity within the chicken gut microbiome revealed by metagenomics and culture.</title>
        <authorList>
            <person name="Gilroy R."/>
            <person name="Ravi A."/>
            <person name="Getino M."/>
            <person name="Pursley I."/>
            <person name="Horton D.L."/>
            <person name="Alikhan N.F."/>
            <person name="Baker D."/>
            <person name="Gharbi K."/>
            <person name="Hall N."/>
            <person name="Watson M."/>
            <person name="Adriaenssens E.M."/>
            <person name="Foster-Nyarko E."/>
            <person name="Jarju S."/>
            <person name="Secka A."/>
            <person name="Antonio M."/>
            <person name="Oren A."/>
            <person name="Chaudhuri R.R."/>
            <person name="La Ragione R."/>
            <person name="Hildebrand F."/>
            <person name="Pallen M.J."/>
        </authorList>
    </citation>
    <scope>NUCLEOTIDE SEQUENCE</scope>
    <source>
        <strain evidence="6">CHK152-2994</strain>
    </source>
</reference>
<name>A0A9D1FX01_9BACT</name>
<dbReference type="Proteomes" id="UP000824139">
    <property type="component" value="Unassembled WGS sequence"/>
</dbReference>
<dbReference type="Pfam" id="PF04539">
    <property type="entry name" value="Sigma70_r3"/>
    <property type="match status" value="1"/>
</dbReference>
<dbReference type="PANTHER" id="PTHR30603">
    <property type="entry name" value="RNA POLYMERASE SIGMA FACTOR RPO"/>
    <property type="match status" value="1"/>
</dbReference>
<dbReference type="InterPro" id="IPR013324">
    <property type="entry name" value="RNA_pol_sigma_r3/r4-like"/>
</dbReference>
<dbReference type="InterPro" id="IPR007630">
    <property type="entry name" value="RNA_pol_sigma70_r4"/>
</dbReference>
<evidence type="ECO:0000313" key="7">
    <source>
        <dbReference type="Proteomes" id="UP000824139"/>
    </source>
</evidence>
<dbReference type="InterPro" id="IPR000943">
    <property type="entry name" value="RNA_pol_sigma70"/>
</dbReference>
<dbReference type="Gene3D" id="1.10.601.10">
    <property type="entry name" value="RNA Polymerase Primary Sigma Factor"/>
    <property type="match status" value="1"/>
</dbReference>
<feature type="domain" description="RNA polymerase sigma-70" evidence="5">
    <location>
        <begin position="90"/>
        <end position="103"/>
    </location>
</feature>
<keyword evidence="3" id="KW-0238">DNA-binding</keyword>